<dbReference type="Gene3D" id="1.20.5.620">
    <property type="entry name" value="F1F0 ATP synthase subunit B, membrane domain"/>
    <property type="match status" value="1"/>
</dbReference>
<dbReference type="InterPro" id="IPR002146">
    <property type="entry name" value="ATP_synth_b/b'su_bac/chlpt"/>
</dbReference>
<evidence type="ECO:0000256" key="4">
    <source>
        <dbReference type="ARBA" id="ARBA00022448"/>
    </source>
</evidence>
<dbReference type="FunFam" id="1.20.5.620:FF:000001">
    <property type="entry name" value="ATP synthase subunit b"/>
    <property type="match status" value="1"/>
</dbReference>
<feature type="transmembrane region" description="Helical" evidence="16">
    <location>
        <begin position="6"/>
        <end position="26"/>
    </location>
</feature>
<keyword evidence="12 16" id="KW-0472">Membrane</keyword>
<evidence type="ECO:0000256" key="12">
    <source>
        <dbReference type="ARBA" id="ARBA00023136"/>
    </source>
</evidence>
<comment type="similarity">
    <text evidence="3">Belongs to the ATPase B chain family.</text>
</comment>
<dbReference type="HAMAP" id="MF_01398">
    <property type="entry name" value="ATP_synth_b_bprime"/>
    <property type="match status" value="1"/>
</dbReference>
<keyword evidence="7" id="KW-0138">CF(0)</keyword>
<keyword evidence="11" id="KW-0406">Ion transport</keyword>
<dbReference type="GO" id="GO:0045259">
    <property type="term" value="C:proton-transporting ATP synthase complex"/>
    <property type="evidence" value="ECO:0007669"/>
    <property type="project" value="UniProtKB-KW"/>
</dbReference>
<dbReference type="InterPro" id="IPR028987">
    <property type="entry name" value="ATP_synth_B-like_membr_sf"/>
</dbReference>
<evidence type="ECO:0000256" key="5">
    <source>
        <dbReference type="ARBA" id="ARBA00022475"/>
    </source>
</evidence>
<sequence>MNINATLLAQAIMFILFVSFCMKFVWPPIMTALANRQKQIADGLAAADRGKHELELAAKKASQELHAAKEKASEIIAQADKRAAEIVDEAKGAAKTEGDRIVAGARAEIDQEVNRAKEGLRQQVAQLAVAGAEKILRREIDAKAHGDMLTAIASEL</sequence>
<comment type="subcellular location">
    <subcellularLocation>
        <location evidence="2">Endomembrane system</location>
    </subcellularLocation>
    <subcellularLocation>
        <location evidence="1">Membrane</location>
        <topology evidence="1">Single-pass membrane protein</topology>
    </subcellularLocation>
</comment>
<evidence type="ECO:0000256" key="2">
    <source>
        <dbReference type="ARBA" id="ARBA00004308"/>
    </source>
</evidence>
<dbReference type="NCBIfam" id="NF004411">
    <property type="entry name" value="PRK05759.1-2"/>
    <property type="match status" value="1"/>
</dbReference>
<keyword evidence="5" id="KW-1003">Cell membrane</keyword>
<protein>
    <submittedName>
        <fullName evidence="17">ATP synthase subunit b</fullName>
    </submittedName>
</protein>
<feature type="coiled-coil region" evidence="15">
    <location>
        <begin position="51"/>
        <end position="89"/>
    </location>
</feature>
<evidence type="ECO:0000313" key="17">
    <source>
        <dbReference type="EMBL" id="OIQ90564.1"/>
    </source>
</evidence>
<comment type="function">
    <text evidence="14">F(1)F(0) ATP synthase produces ATP from ADP in the presence of a proton or sodium gradient. F-type ATPases consist of two structural domains, F(1) containing the extramembraneous catalytic core and F(0) containing the membrane proton channel, linked together by a central stalk and a peripheral stalk. During catalysis, ATP synthesis in the catalytic domain of F(1) is coupled via a rotary mechanism of the central stalk subunits to proton translocation.</text>
</comment>
<evidence type="ECO:0000256" key="9">
    <source>
        <dbReference type="ARBA" id="ARBA00022781"/>
    </source>
</evidence>
<keyword evidence="10 16" id="KW-1133">Transmembrane helix</keyword>
<reference evidence="17" key="1">
    <citation type="submission" date="2016-10" db="EMBL/GenBank/DDBJ databases">
        <title>Sequence of Gallionella enrichment culture.</title>
        <authorList>
            <person name="Poehlein A."/>
            <person name="Muehling M."/>
            <person name="Daniel R."/>
        </authorList>
    </citation>
    <scope>NUCLEOTIDE SEQUENCE</scope>
</reference>
<proteinExistence type="inferred from homology"/>
<evidence type="ECO:0000256" key="1">
    <source>
        <dbReference type="ARBA" id="ARBA00004167"/>
    </source>
</evidence>
<evidence type="ECO:0000256" key="15">
    <source>
        <dbReference type="SAM" id="Coils"/>
    </source>
</evidence>
<dbReference type="Pfam" id="PF00430">
    <property type="entry name" value="ATP-synt_B"/>
    <property type="match status" value="1"/>
</dbReference>
<evidence type="ECO:0000256" key="14">
    <source>
        <dbReference type="ARBA" id="ARBA00025198"/>
    </source>
</evidence>
<dbReference type="AlphaFoldDB" id="A0A1J5REM6"/>
<evidence type="ECO:0000256" key="13">
    <source>
        <dbReference type="ARBA" id="ARBA00023310"/>
    </source>
</evidence>
<evidence type="ECO:0000256" key="16">
    <source>
        <dbReference type="SAM" id="Phobius"/>
    </source>
</evidence>
<accession>A0A1J5REM6</accession>
<dbReference type="SUPFAM" id="SSF81573">
    <property type="entry name" value="F1F0 ATP synthase subunit B, membrane domain"/>
    <property type="match status" value="1"/>
</dbReference>
<dbReference type="PANTHER" id="PTHR33445">
    <property type="entry name" value="ATP SYNTHASE SUBUNIT B', CHLOROPLASTIC"/>
    <property type="match status" value="1"/>
</dbReference>
<evidence type="ECO:0000256" key="3">
    <source>
        <dbReference type="ARBA" id="ARBA00005513"/>
    </source>
</evidence>
<dbReference type="InterPro" id="IPR005864">
    <property type="entry name" value="ATP_synth_F0_bsu_bac"/>
</dbReference>
<name>A0A1J5REM6_9ZZZZ</name>
<evidence type="ECO:0000256" key="7">
    <source>
        <dbReference type="ARBA" id="ARBA00022547"/>
    </source>
</evidence>
<dbReference type="InterPro" id="IPR050059">
    <property type="entry name" value="ATP_synthase_B_chain"/>
</dbReference>
<keyword evidence="15" id="KW-0175">Coiled coil</keyword>
<keyword evidence="6" id="KW-0997">Cell inner membrane</keyword>
<evidence type="ECO:0000256" key="8">
    <source>
        <dbReference type="ARBA" id="ARBA00022692"/>
    </source>
</evidence>
<dbReference type="GO" id="GO:0046961">
    <property type="term" value="F:proton-transporting ATPase activity, rotational mechanism"/>
    <property type="evidence" value="ECO:0007669"/>
    <property type="project" value="TreeGrafter"/>
</dbReference>
<dbReference type="EMBL" id="MLJW01000287">
    <property type="protein sequence ID" value="OIQ90564.1"/>
    <property type="molecule type" value="Genomic_DNA"/>
</dbReference>
<gene>
    <name evidence="17" type="primary">atpF_14</name>
    <name evidence="17" type="ORF">GALL_275330</name>
</gene>
<keyword evidence="4" id="KW-0813">Transport</keyword>
<keyword evidence="8 16" id="KW-0812">Transmembrane</keyword>
<organism evidence="17">
    <name type="scientific">mine drainage metagenome</name>
    <dbReference type="NCBI Taxonomy" id="410659"/>
    <lineage>
        <taxon>unclassified sequences</taxon>
        <taxon>metagenomes</taxon>
        <taxon>ecological metagenomes</taxon>
    </lineage>
</organism>
<dbReference type="NCBIfam" id="TIGR01144">
    <property type="entry name" value="ATP_synt_b"/>
    <property type="match status" value="1"/>
</dbReference>
<dbReference type="GO" id="GO:0015986">
    <property type="term" value="P:proton motive force-driven ATP synthesis"/>
    <property type="evidence" value="ECO:0007669"/>
    <property type="project" value="InterPro"/>
</dbReference>
<comment type="caution">
    <text evidence="17">The sequence shown here is derived from an EMBL/GenBank/DDBJ whole genome shotgun (WGS) entry which is preliminary data.</text>
</comment>
<dbReference type="NCBIfam" id="NF004413">
    <property type="entry name" value="PRK05759.1-4"/>
    <property type="match status" value="1"/>
</dbReference>
<evidence type="ECO:0000256" key="10">
    <source>
        <dbReference type="ARBA" id="ARBA00022989"/>
    </source>
</evidence>
<dbReference type="PANTHER" id="PTHR33445:SF1">
    <property type="entry name" value="ATP SYNTHASE SUBUNIT B"/>
    <property type="match status" value="1"/>
</dbReference>
<evidence type="ECO:0000256" key="11">
    <source>
        <dbReference type="ARBA" id="ARBA00023065"/>
    </source>
</evidence>
<dbReference type="GO" id="GO:0012505">
    <property type="term" value="C:endomembrane system"/>
    <property type="evidence" value="ECO:0007669"/>
    <property type="project" value="UniProtKB-SubCell"/>
</dbReference>
<keyword evidence="13" id="KW-0066">ATP synthesis</keyword>
<evidence type="ECO:0000256" key="6">
    <source>
        <dbReference type="ARBA" id="ARBA00022519"/>
    </source>
</evidence>
<keyword evidence="9" id="KW-0375">Hydrogen ion transport</keyword>
<dbReference type="CDD" id="cd06503">
    <property type="entry name" value="ATP-synt_Fo_b"/>
    <property type="match status" value="1"/>
</dbReference>